<feature type="region of interest" description="Disordered" evidence="1">
    <location>
        <begin position="122"/>
        <end position="192"/>
    </location>
</feature>
<evidence type="ECO:0000313" key="2">
    <source>
        <dbReference type="EMBL" id="CAK7891180.1"/>
    </source>
</evidence>
<feature type="compositionally biased region" description="Polar residues" evidence="1">
    <location>
        <begin position="122"/>
        <end position="137"/>
    </location>
</feature>
<gene>
    <name evidence="2" type="ORF">PM001_LOCUS131</name>
    <name evidence="3" type="ORF">PM001_LOCUS26814</name>
</gene>
<accession>A0AAV1T038</accession>
<comment type="caution">
    <text evidence="2">The sequence shown here is derived from an EMBL/GenBank/DDBJ whole genome shotgun (WGS) entry which is preliminary data.</text>
</comment>
<protein>
    <submittedName>
        <fullName evidence="2">Uncharacterized protein</fullName>
    </submittedName>
</protein>
<dbReference type="EMBL" id="CAKLBY020000003">
    <property type="protein sequence ID" value="CAK7891180.1"/>
    <property type="molecule type" value="Genomic_DNA"/>
</dbReference>
<dbReference type="Proteomes" id="UP001162060">
    <property type="component" value="Unassembled WGS sequence"/>
</dbReference>
<evidence type="ECO:0000313" key="3">
    <source>
        <dbReference type="EMBL" id="CAK7941664.1"/>
    </source>
</evidence>
<feature type="compositionally biased region" description="Low complexity" evidence="1">
    <location>
        <begin position="166"/>
        <end position="181"/>
    </location>
</feature>
<dbReference type="AlphaFoldDB" id="A0AAV1T038"/>
<name>A0AAV1T038_9STRA</name>
<proteinExistence type="predicted"/>
<reference evidence="2" key="1">
    <citation type="submission" date="2024-01" db="EMBL/GenBank/DDBJ databases">
        <authorList>
            <person name="Webb A."/>
        </authorList>
    </citation>
    <scope>NUCLEOTIDE SEQUENCE</scope>
    <source>
        <strain evidence="2">Pm1</strain>
    </source>
</reference>
<sequence>MNLRQAQRSLANLIVKCEVARIQLPQNALEARAEAVEAIIHSLKNDKPNLNDAQDELLQKFGIQLEWQQRQKKEEATMQRHFQPLQKDTRVYRGKRDIKLVQVASSRDDGIFEEAHLSSALDESTTANLKRSASSQDLGERASSEVAVSKKVKRSREIGSMVTEKPAPSSPRSTSSSNYHSDSILSGSPGQDMAYLLEELDEVAGDGNLQVASP</sequence>
<evidence type="ECO:0000256" key="1">
    <source>
        <dbReference type="SAM" id="MobiDB-lite"/>
    </source>
</evidence>
<dbReference type="EMBL" id="CAKLBY020000264">
    <property type="protein sequence ID" value="CAK7941664.1"/>
    <property type="molecule type" value="Genomic_DNA"/>
</dbReference>
<evidence type="ECO:0000313" key="4">
    <source>
        <dbReference type="Proteomes" id="UP001162060"/>
    </source>
</evidence>
<organism evidence="2 4">
    <name type="scientific">Peronospora matthiolae</name>
    <dbReference type="NCBI Taxonomy" id="2874970"/>
    <lineage>
        <taxon>Eukaryota</taxon>
        <taxon>Sar</taxon>
        <taxon>Stramenopiles</taxon>
        <taxon>Oomycota</taxon>
        <taxon>Peronosporomycetes</taxon>
        <taxon>Peronosporales</taxon>
        <taxon>Peronosporaceae</taxon>
        <taxon>Peronospora</taxon>
    </lineage>
</organism>